<evidence type="ECO:0000259" key="3">
    <source>
        <dbReference type="PROSITE" id="PS51186"/>
    </source>
</evidence>
<protein>
    <submittedName>
        <fullName evidence="4">Putative acetyltransferase</fullName>
    </submittedName>
</protein>
<dbReference type="Proteomes" id="UP000035088">
    <property type="component" value="Unassembled WGS sequence"/>
</dbReference>
<proteinExistence type="predicted"/>
<dbReference type="RefSeq" id="WP_007322671.1">
    <property type="nucleotide sequence ID" value="NZ_BAEE01000061.1"/>
</dbReference>
<dbReference type="AlphaFoldDB" id="G7H421"/>
<dbReference type="InterPro" id="IPR016181">
    <property type="entry name" value="Acyl_CoA_acyltransferase"/>
</dbReference>
<feature type="domain" description="N-acetyltransferase" evidence="3">
    <location>
        <begin position="21"/>
        <end position="169"/>
    </location>
</feature>
<sequence length="169" mass="18675">MSNAGDAAQTAADIRNRAAGVEFEDVDPADAAARRAIELYFAELNDRFPDGFDAGDPADGDAFRPPSGRFVLARNDGEPICCGCLQTIADGVGEIKRMWVRDGWRGAGLGSRVLRELERRAGEMELSVVRLDTHVSLVEAVAMYERAGYRRVDRYNDNPYAGLFFEKRL</sequence>
<evidence type="ECO:0000313" key="5">
    <source>
        <dbReference type="Proteomes" id="UP000035088"/>
    </source>
</evidence>
<keyword evidence="2" id="KW-0012">Acyltransferase</keyword>
<accession>G7H421</accession>
<organism evidence="4 5">
    <name type="scientific">Gordonia araii NBRC 100433</name>
    <dbReference type="NCBI Taxonomy" id="1073574"/>
    <lineage>
        <taxon>Bacteria</taxon>
        <taxon>Bacillati</taxon>
        <taxon>Actinomycetota</taxon>
        <taxon>Actinomycetes</taxon>
        <taxon>Mycobacteriales</taxon>
        <taxon>Gordoniaceae</taxon>
        <taxon>Gordonia</taxon>
    </lineage>
</organism>
<gene>
    <name evidence="4" type="ORF">GOARA_061_00350</name>
</gene>
<dbReference type="SUPFAM" id="SSF55729">
    <property type="entry name" value="Acyl-CoA N-acyltransferases (Nat)"/>
    <property type="match status" value="1"/>
</dbReference>
<dbReference type="Pfam" id="PF00583">
    <property type="entry name" value="Acetyltransf_1"/>
    <property type="match status" value="1"/>
</dbReference>
<dbReference type="PANTHER" id="PTHR43877">
    <property type="entry name" value="AMINOALKYLPHOSPHONATE N-ACETYLTRANSFERASE-RELATED-RELATED"/>
    <property type="match status" value="1"/>
</dbReference>
<dbReference type="STRING" id="1073574.GOARA_061_00350"/>
<dbReference type="PANTHER" id="PTHR43877:SF2">
    <property type="entry name" value="AMINOALKYLPHOSPHONATE N-ACETYLTRANSFERASE-RELATED"/>
    <property type="match status" value="1"/>
</dbReference>
<evidence type="ECO:0000256" key="1">
    <source>
        <dbReference type="ARBA" id="ARBA00022679"/>
    </source>
</evidence>
<dbReference type="CDD" id="cd04301">
    <property type="entry name" value="NAT_SF"/>
    <property type="match status" value="1"/>
</dbReference>
<dbReference type="OrthoDB" id="273614at2"/>
<comment type="caution">
    <text evidence="4">The sequence shown here is derived from an EMBL/GenBank/DDBJ whole genome shotgun (WGS) entry which is preliminary data.</text>
</comment>
<dbReference type="Gene3D" id="3.40.630.30">
    <property type="match status" value="1"/>
</dbReference>
<dbReference type="PROSITE" id="PS51186">
    <property type="entry name" value="GNAT"/>
    <property type="match status" value="1"/>
</dbReference>
<evidence type="ECO:0000256" key="2">
    <source>
        <dbReference type="ARBA" id="ARBA00023315"/>
    </source>
</evidence>
<dbReference type="InterPro" id="IPR000182">
    <property type="entry name" value="GNAT_dom"/>
</dbReference>
<keyword evidence="5" id="KW-1185">Reference proteome</keyword>
<dbReference type="EMBL" id="BAEE01000061">
    <property type="protein sequence ID" value="GAB10596.1"/>
    <property type="molecule type" value="Genomic_DNA"/>
</dbReference>
<name>G7H421_9ACTN</name>
<evidence type="ECO:0000313" key="4">
    <source>
        <dbReference type="EMBL" id="GAB10596.1"/>
    </source>
</evidence>
<dbReference type="InterPro" id="IPR050832">
    <property type="entry name" value="Bact_Acetyltransf"/>
</dbReference>
<reference evidence="4 5" key="1">
    <citation type="submission" date="2011-11" db="EMBL/GenBank/DDBJ databases">
        <title>Whole genome shotgun sequence of Gordonia araii NBRC 100433.</title>
        <authorList>
            <person name="Yoshida Y."/>
            <person name="Hosoyama A."/>
            <person name="Tsuchikane K."/>
            <person name="Katsumata H."/>
            <person name="Yamazaki S."/>
            <person name="Fujita N."/>
        </authorList>
    </citation>
    <scope>NUCLEOTIDE SEQUENCE [LARGE SCALE GENOMIC DNA]</scope>
    <source>
        <strain evidence="4 5">NBRC 100433</strain>
    </source>
</reference>
<keyword evidence="1 4" id="KW-0808">Transferase</keyword>
<dbReference type="GO" id="GO:0016747">
    <property type="term" value="F:acyltransferase activity, transferring groups other than amino-acyl groups"/>
    <property type="evidence" value="ECO:0007669"/>
    <property type="project" value="InterPro"/>
</dbReference>